<dbReference type="PANTHER" id="PTHR42982:SF1">
    <property type="entry name" value="SEC-INDEPENDENT PROTEIN TRANSLOCASE PROTEIN TATA"/>
    <property type="match status" value="1"/>
</dbReference>
<proteinExistence type="inferred from homology"/>
<keyword evidence="7" id="KW-0811">Translocation</keyword>
<dbReference type="EMBL" id="DVJQ01000018">
    <property type="protein sequence ID" value="HIS73761.1"/>
    <property type="molecule type" value="Genomic_DNA"/>
</dbReference>
<dbReference type="PANTHER" id="PTHR42982">
    <property type="entry name" value="SEC-INDEPENDENT PROTEIN TRANSLOCASE PROTEIN TATA"/>
    <property type="match status" value="1"/>
</dbReference>
<evidence type="ECO:0000256" key="7">
    <source>
        <dbReference type="ARBA" id="ARBA00023010"/>
    </source>
</evidence>
<reference evidence="9" key="1">
    <citation type="submission" date="2020-10" db="EMBL/GenBank/DDBJ databases">
        <authorList>
            <person name="Gilroy R."/>
        </authorList>
    </citation>
    <scope>NUCLEOTIDE SEQUENCE</scope>
    <source>
        <strain evidence="9">CHK152-2871</strain>
    </source>
</reference>
<evidence type="ECO:0000256" key="2">
    <source>
        <dbReference type="ARBA" id="ARBA00022448"/>
    </source>
</evidence>
<dbReference type="InterPro" id="IPR003369">
    <property type="entry name" value="TatA/B/E"/>
</dbReference>
<reference evidence="9" key="2">
    <citation type="journal article" date="2021" name="PeerJ">
        <title>Extensive microbial diversity within the chicken gut microbiome revealed by metagenomics and culture.</title>
        <authorList>
            <person name="Gilroy R."/>
            <person name="Ravi A."/>
            <person name="Getino M."/>
            <person name="Pursley I."/>
            <person name="Horton D.L."/>
            <person name="Alikhan N.F."/>
            <person name="Baker D."/>
            <person name="Gharbi K."/>
            <person name="Hall N."/>
            <person name="Watson M."/>
            <person name="Adriaenssens E.M."/>
            <person name="Foster-Nyarko E."/>
            <person name="Jarju S."/>
            <person name="Secka A."/>
            <person name="Antonio M."/>
            <person name="Oren A."/>
            <person name="Chaudhuri R.R."/>
            <person name="La Ragione R."/>
            <person name="Hildebrand F."/>
            <person name="Pallen M.J."/>
        </authorList>
    </citation>
    <scope>NUCLEOTIDE SEQUENCE</scope>
    <source>
        <strain evidence="9">CHK152-2871</strain>
    </source>
</reference>
<dbReference type="NCBIfam" id="TIGR01411">
    <property type="entry name" value="tatAE"/>
    <property type="match status" value="1"/>
</dbReference>
<dbReference type="HAMAP" id="MF_00236">
    <property type="entry name" value="TatA_E"/>
    <property type="match status" value="1"/>
</dbReference>
<gene>
    <name evidence="9" type="primary">tatA</name>
    <name evidence="9" type="ORF">IAA86_01920</name>
</gene>
<feature type="non-terminal residue" evidence="9">
    <location>
        <position position="60"/>
    </location>
</feature>
<evidence type="ECO:0000313" key="10">
    <source>
        <dbReference type="Proteomes" id="UP000886865"/>
    </source>
</evidence>
<evidence type="ECO:0000256" key="1">
    <source>
        <dbReference type="ARBA" id="ARBA00004162"/>
    </source>
</evidence>
<dbReference type="Gene3D" id="1.20.5.3310">
    <property type="match status" value="1"/>
</dbReference>
<dbReference type="Pfam" id="PF02416">
    <property type="entry name" value="TatA_B_E"/>
    <property type="match status" value="1"/>
</dbReference>
<evidence type="ECO:0000313" key="9">
    <source>
        <dbReference type="EMBL" id="HIS73761.1"/>
    </source>
</evidence>
<dbReference type="Proteomes" id="UP000886865">
    <property type="component" value="Unassembled WGS sequence"/>
</dbReference>
<comment type="caution">
    <text evidence="9">The sequence shown here is derived from an EMBL/GenBank/DDBJ whole genome shotgun (WGS) entry which is preliminary data.</text>
</comment>
<evidence type="ECO:0000256" key="5">
    <source>
        <dbReference type="ARBA" id="ARBA00022927"/>
    </source>
</evidence>
<keyword evidence="4" id="KW-0812">Transmembrane</keyword>
<keyword evidence="2" id="KW-0813">Transport</keyword>
<keyword evidence="5" id="KW-0653">Protein transport</keyword>
<keyword evidence="3" id="KW-1003">Cell membrane</keyword>
<accession>A0A9D1JX79</accession>
<organism evidence="9 10">
    <name type="scientific">Candidatus Galligastranaerophilus intestinavium</name>
    <dbReference type="NCBI Taxonomy" id="2840836"/>
    <lineage>
        <taxon>Bacteria</taxon>
        <taxon>Candidatus Galligastranaerophilus</taxon>
    </lineage>
</organism>
<dbReference type="GO" id="GO:0043953">
    <property type="term" value="P:protein transport by the Tat complex"/>
    <property type="evidence" value="ECO:0007669"/>
    <property type="project" value="InterPro"/>
</dbReference>
<evidence type="ECO:0000256" key="4">
    <source>
        <dbReference type="ARBA" id="ARBA00022692"/>
    </source>
</evidence>
<keyword evidence="6" id="KW-1133">Transmembrane helix</keyword>
<dbReference type="InterPro" id="IPR006312">
    <property type="entry name" value="TatA/E"/>
</dbReference>
<dbReference type="GO" id="GO:0005886">
    <property type="term" value="C:plasma membrane"/>
    <property type="evidence" value="ECO:0007669"/>
    <property type="project" value="UniProtKB-SubCell"/>
</dbReference>
<evidence type="ECO:0000256" key="6">
    <source>
        <dbReference type="ARBA" id="ARBA00022989"/>
    </source>
</evidence>
<evidence type="ECO:0000256" key="8">
    <source>
        <dbReference type="ARBA" id="ARBA00023136"/>
    </source>
</evidence>
<dbReference type="AlphaFoldDB" id="A0A9D1JX79"/>
<protein>
    <submittedName>
        <fullName evidence="9">Twin-arginine translocase TatA/TatE family subunit</fullName>
    </submittedName>
</protein>
<name>A0A9D1JX79_9BACT</name>
<sequence length="60" mass="6655">MSLGITEILLILVVIILLFGGKRIPEIARALGRASYEYKKAKNVIQKEAQEIKNAIEETG</sequence>
<comment type="subcellular location">
    <subcellularLocation>
        <location evidence="1">Cell membrane</location>
        <topology evidence="1">Single-pass membrane protein</topology>
    </subcellularLocation>
</comment>
<keyword evidence="8" id="KW-0472">Membrane</keyword>
<evidence type="ECO:0000256" key="3">
    <source>
        <dbReference type="ARBA" id="ARBA00022475"/>
    </source>
</evidence>